<sequence length="387" mass="43929">MTFKNKLEKVPLGLGGLALGISGLAGAYNGAFNEFKNSSNGKLINNVSIGIQAFWMLIAFALAFIVCLRFIKARHVFNKEAKAPNTAAFIPTLLMTFISIFTFIASILNTYLEASEAKKWLYIPLVFSFIAFILQIAYLITFIVLIIVQHDFKYDEAFASWFIPTVGFVILTFGANNYQNIIPLLFYQILWFIGLLFCFLIFILVAFKVAFVGHKNHQDIPSLAIFCAPAMVLSFAFLTLFDPKNPNANILNNYVILYTFTGILFLFILVGWAAYFYSLAISIKSKKFYFTWACFTFPIEISSTALFKYAQVVFTKDLNVYVHFAFIILAILFLIFATVIINYVFYKYVVGLHKIFSDKDKNNSDIQNQKTIVEGIEVTKVDLDSLE</sequence>
<name>A0AB32XCS8_MYCFM</name>
<dbReference type="PANTHER" id="PTHR37955">
    <property type="entry name" value="TELLURITE RESISTANCE PROTEIN TEHA"/>
    <property type="match status" value="1"/>
</dbReference>
<proteinExistence type="predicted"/>
<evidence type="ECO:0000313" key="6">
    <source>
        <dbReference type="EMBL" id="ADV34819.1"/>
    </source>
</evidence>
<dbReference type="Pfam" id="PF03595">
    <property type="entry name" value="SLAC1"/>
    <property type="match status" value="1"/>
</dbReference>
<gene>
    <name evidence="6" type="ordered locus">MfeM64YM_0824</name>
</gene>
<evidence type="ECO:0000256" key="2">
    <source>
        <dbReference type="ARBA" id="ARBA00022692"/>
    </source>
</evidence>
<dbReference type="InterPro" id="IPR038665">
    <property type="entry name" value="Voltage-dep_anion_channel_sf"/>
</dbReference>
<feature type="transmembrane region" description="Helical" evidence="5">
    <location>
        <begin position="158"/>
        <end position="178"/>
    </location>
</feature>
<dbReference type="RefSeq" id="WP_013527080.1">
    <property type="nucleotide sequence ID" value="NC_014921.1"/>
</dbReference>
<dbReference type="GO" id="GO:0005886">
    <property type="term" value="C:plasma membrane"/>
    <property type="evidence" value="ECO:0007669"/>
    <property type="project" value="TreeGrafter"/>
</dbReference>
<dbReference type="InterPro" id="IPR052951">
    <property type="entry name" value="Tellurite_res_ion_channel"/>
</dbReference>
<evidence type="ECO:0000313" key="7">
    <source>
        <dbReference type="Proteomes" id="UP000007473"/>
    </source>
</evidence>
<evidence type="ECO:0000256" key="4">
    <source>
        <dbReference type="ARBA" id="ARBA00023136"/>
    </source>
</evidence>
<dbReference type="EMBL" id="CP002458">
    <property type="protein sequence ID" value="ADV34819.1"/>
    <property type="molecule type" value="Genomic_DNA"/>
</dbReference>
<feature type="transmembrane region" description="Helical" evidence="5">
    <location>
        <begin position="51"/>
        <end position="71"/>
    </location>
</feature>
<feature type="transmembrane region" description="Helical" evidence="5">
    <location>
        <begin position="321"/>
        <end position="345"/>
    </location>
</feature>
<evidence type="ECO:0000256" key="3">
    <source>
        <dbReference type="ARBA" id="ARBA00022989"/>
    </source>
</evidence>
<feature type="transmembrane region" description="Helical" evidence="5">
    <location>
        <begin position="83"/>
        <end position="108"/>
    </location>
</feature>
<evidence type="ECO:0008006" key="8">
    <source>
        <dbReference type="Google" id="ProtNLM"/>
    </source>
</evidence>
<evidence type="ECO:0000256" key="1">
    <source>
        <dbReference type="ARBA" id="ARBA00004141"/>
    </source>
</evidence>
<protein>
    <recommendedName>
        <fullName evidence="8">C4-dicarboxylate transporter/malic acid transport protein</fullName>
    </recommendedName>
</protein>
<dbReference type="AlphaFoldDB" id="A0AB32XCS8"/>
<dbReference type="KEGG" id="mfm:MfeM64YM_0824"/>
<dbReference type="PANTHER" id="PTHR37955:SF1">
    <property type="entry name" value="DEP DOMAIN-CONTAINING PROTEIN"/>
    <property type="match status" value="1"/>
</dbReference>
<evidence type="ECO:0000256" key="5">
    <source>
        <dbReference type="SAM" id="Phobius"/>
    </source>
</evidence>
<accession>A0AB32XCS8</accession>
<feature type="transmembrane region" description="Helical" evidence="5">
    <location>
        <begin position="120"/>
        <end position="146"/>
    </location>
</feature>
<feature type="transmembrane region" description="Helical" evidence="5">
    <location>
        <begin position="184"/>
        <end position="211"/>
    </location>
</feature>
<comment type="subcellular location">
    <subcellularLocation>
        <location evidence="1">Membrane</location>
        <topology evidence="1">Multi-pass membrane protein</topology>
    </subcellularLocation>
</comment>
<dbReference type="GO" id="GO:0046583">
    <property type="term" value="F:monoatomic cation efflux transmembrane transporter activity"/>
    <property type="evidence" value="ECO:0007669"/>
    <property type="project" value="TreeGrafter"/>
</dbReference>
<dbReference type="Proteomes" id="UP000007473">
    <property type="component" value="Chromosome"/>
</dbReference>
<feature type="transmembrane region" description="Helical" evidence="5">
    <location>
        <begin position="253"/>
        <end position="277"/>
    </location>
</feature>
<keyword evidence="2 5" id="KW-0812">Transmembrane</keyword>
<keyword evidence="4 5" id="KW-0472">Membrane</keyword>
<feature type="transmembrane region" description="Helical" evidence="5">
    <location>
        <begin position="289"/>
        <end position="309"/>
    </location>
</feature>
<organism evidence="6 7">
    <name type="scientific">Mycoplasmopsis fermentans (strain M64)</name>
    <name type="common">Mycoplasma fermentans</name>
    <dbReference type="NCBI Taxonomy" id="943945"/>
    <lineage>
        <taxon>Bacteria</taxon>
        <taxon>Bacillati</taxon>
        <taxon>Mycoplasmatota</taxon>
        <taxon>Mycoplasmoidales</taxon>
        <taxon>Metamycoplasmataceae</taxon>
        <taxon>Mycoplasmopsis</taxon>
    </lineage>
</organism>
<dbReference type="InterPro" id="IPR004695">
    <property type="entry name" value="SLAC1/Mae1/Ssu1/TehA"/>
</dbReference>
<feature type="transmembrane region" description="Helical" evidence="5">
    <location>
        <begin position="223"/>
        <end position="241"/>
    </location>
</feature>
<keyword evidence="3 5" id="KW-1133">Transmembrane helix</keyword>
<reference evidence="6 7" key="1">
    <citation type="journal article" date="2011" name="J. Bacteriol.">
        <title>Genome sequence of the repetitive-sequence-rich Mycoplasma fermentans strain M64.</title>
        <authorList>
            <person name="Shu H.W."/>
            <person name="Liu T.T."/>
            <person name="Chang H.Y."/>
            <person name="Liu Y.M."/>
            <person name="Wu K.M."/>
            <person name="Shu H.Y."/>
            <person name="Tsai S.F."/>
            <person name="Hsiao K.J."/>
            <person name="Hu W.S."/>
            <person name="Ng W.V."/>
        </authorList>
    </citation>
    <scope>NUCLEOTIDE SEQUENCE [LARGE SCALE GENOMIC DNA]</scope>
    <source>
        <strain evidence="6 7">M64</strain>
    </source>
</reference>
<dbReference type="Gene3D" id="1.50.10.150">
    <property type="entry name" value="Voltage-dependent anion channel"/>
    <property type="match status" value="1"/>
</dbReference>